<name>R7V1H6_CAPTE</name>
<dbReference type="InterPro" id="IPR003609">
    <property type="entry name" value="Pan_app"/>
</dbReference>
<sequence>MLTTLLLTTFLSLGAVSALEAGCRWADGVPEYSIPERNNKKITGKVTEDQCKAACEGETDFTYPRNKDECPFVKIPGTYLPGRNLFFMKNVSPEDCIARCKSETTFHCRTIDYHRANRNCNLAIADRNDVVLTVHAGLDHYERTCDRKIF</sequence>
<evidence type="ECO:0000313" key="5">
    <source>
        <dbReference type="Proteomes" id="UP000014760"/>
    </source>
</evidence>
<reference evidence="5" key="1">
    <citation type="submission" date="2012-12" db="EMBL/GenBank/DDBJ databases">
        <authorList>
            <person name="Hellsten U."/>
            <person name="Grimwood J."/>
            <person name="Chapman J.A."/>
            <person name="Shapiro H."/>
            <person name="Aerts A."/>
            <person name="Otillar R.P."/>
            <person name="Terry A.Y."/>
            <person name="Boore J.L."/>
            <person name="Simakov O."/>
            <person name="Marletaz F."/>
            <person name="Cho S.-J."/>
            <person name="Edsinger-Gonzales E."/>
            <person name="Havlak P."/>
            <person name="Kuo D.-H."/>
            <person name="Larsson T."/>
            <person name="Lv J."/>
            <person name="Arendt D."/>
            <person name="Savage R."/>
            <person name="Osoegawa K."/>
            <person name="de Jong P."/>
            <person name="Lindberg D.R."/>
            <person name="Seaver E.C."/>
            <person name="Weisblat D.A."/>
            <person name="Putnam N.H."/>
            <person name="Grigoriev I.V."/>
            <person name="Rokhsar D.S."/>
        </authorList>
    </citation>
    <scope>NUCLEOTIDE SEQUENCE</scope>
    <source>
        <strain evidence="5">I ESC-2004</strain>
    </source>
</reference>
<gene>
    <name evidence="3" type="ORF">CAPTEDRAFT_189650</name>
</gene>
<dbReference type="EMBL" id="AMQN01019630">
    <property type="status" value="NOT_ANNOTATED_CDS"/>
    <property type="molecule type" value="Genomic_DNA"/>
</dbReference>
<protein>
    <recommendedName>
        <fullName evidence="2">Apple domain-containing protein</fullName>
    </recommendedName>
</protein>
<keyword evidence="5" id="KW-1185">Reference proteome</keyword>
<dbReference type="EnsemblMetazoa" id="CapteT189650">
    <property type="protein sequence ID" value="CapteP189650"/>
    <property type="gene ID" value="CapteG189650"/>
</dbReference>
<feature type="signal peptide" evidence="1">
    <location>
        <begin position="1"/>
        <end position="18"/>
    </location>
</feature>
<dbReference type="PROSITE" id="PS50948">
    <property type="entry name" value="PAN"/>
    <property type="match status" value="1"/>
</dbReference>
<organism evidence="3">
    <name type="scientific">Capitella teleta</name>
    <name type="common">Polychaete worm</name>
    <dbReference type="NCBI Taxonomy" id="283909"/>
    <lineage>
        <taxon>Eukaryota</taxon>
        <taxon>Metazoa</taxon>
        <taxon>Spiralia</taxon>
        <taxon>Lophotrochozoa</taxon>
        <taxon>Annelida</taxon>
        <taxon>Polychaeta</taxon>
        <taxon>Sedentaria</taxon>
        <taxon>Scolecida</taxon>
        <taxon>Capitellidae</taxon>
        <taxon>Capitella</taxon>
    </lineage>
</organism>
<dbReference type="AlphaFoldDB" id="R7V1H6"/>
<evidence type="ECO:0000259" key="2">
    <source>
        <dbReference type="PROSITE" id="PS50948"/>
    </source>
</evidence>
<evidence type="ECO:0000313" key="3">
    <source>
        <dbReference type="EMBL" id="ELU12357.1"/>
    </source>
</evidence>
<dbReference type="OrthoDB" id="6321280at2759"/>
<dbReference type="SUPFAM" id="SSF57414">
    <property type="entry name" value="Hairpin loop containing domain-like"/>
    <property type="match status" value="1"/>
</dbReference>
<reference evidence="4" key="3">
    <citation type="submission" date="2015-06" db="UniProtKB">
        <authorList>
            <consortium name="EnsemblMetazoa"/>
        </authorList>
    </citation>
    <scope>IDENTIFICATION</scope>
</reference>
<dbReference type="HOGENOM" id="CLU_1742295_0_0_1"/>
<proteinExistence type="predicted"/>
<dbReference type="SMART" id="SM00473">
    <property type="entry name" value="PAN_AP"/>
    <property type="match status" value="1"/>
</dbReference>
<accession>R7V1H6</accession>
<feature type="domain" description="Apple" evidence="2">
    <location>
        <begin position="70"/>
        <end position="145"/>
    </location>
</feature>
<dbReference type="Proteomes" id="UP000014760">
    <property type="component" value="Unassembled WGS sequence"/>
</dbReference>
<evidence type="ECO:0000313" key="4">
    <source>
        <dbReference type="EnsemblMetazoa" id="CapteP189650"/>
    </source>
</evidence>
<reference evidence="3 5" key="2">
    <citation type="journal article" date="2013" name="Nature">
        <title>Insights into bilaterian evolution from three spiralian genomes.</title>
        <authorList>
            <person name="Simakov O."/>
            <person name="Marletaz F."/>
            <person name="Cho S.J."/>
            <person name="Edsinger-Gonzales E."/>
            <person name="Havlak P."/>
            <person name="Hellsten U."/>
            <person name="Kuo D.H."/>
            <person name="Larsson T."/>
            <person name="Lv J."/>
            <person name="Arendt D."/>
            <person name="Savage R."/>
            <person name="Osoegawa K."/>
            <person name="de Jong P."/>
            <person name="Grimwood J."/>
            <person name="Chapman J.A."/>
            <person name="Shapiro H."/>
            <person name="Aerts A."/>
            <person name="Otillar R.P."/>
            <person name="Terry A.Y."/>
            <person name="Boore J.L."/>
            <person name="Grigoriev I.V."/>
            <person name="Lindberg D.R."/>
            <person name="Seaver E.C."/>
            <person name="Weisblat D.A."/>
            <person name="Putnam N.H."/>
            <person name="Rokhsar D.S."/>
        </authorList>
    </citation>
    <scope>NUCLEOTIDE SEQUENCE</scope>
    <source>
        <strain evidence="3 5">I ESC-2004</strain>
    </source>
</reference>
<dbReference type="Pfam" id="PF00024">
    <property type="entry name" value="PAN_1"/>
    <property type="match status" value="1"/>
</dbReference>
<dbReference type="EMBL" id="KB296040">
    <property type="protein sequence ID" value="ELU12357.1"/>
    <property type="molecule type" value="Genomic_DNA"/>
</dbReference>
<feature type="chain" id="PRO_5008788562" description="Apple domain-containing protein" evidence="1">
    <location>
        <begin position="19"/>
        <end position="150"/>
    </location>
</feature>
<evidence type="ECO:0000256" key="1">
    <source>
        <dbReference type="SAM" id="SignalP"/>
    </source>
</evidence>
<dbReference type="Gene3D" id="3.50.4.10">
    <property type="entry name" value="Hepatocyte Growth Factor"/>
    <property type="match status" value="1"/>
</dbReference>
<keyword evidence="1" id="KW-0732">Signal</keyword>